<gene>
    <name evidence="9" type="ORF">V1479_01285</name>
</gene>
<feature type="transmembrane region" description="Helical" evidence="7">
    <location>
        <begin position="46"/>
        <end position="64"/>
    </location>
</feature>
<sequence length="170" mass="17799">MQDILDDVGHATWLPFSVIAARLVLAAVLGAIIGFEREWRNHPAGLRTHILVSMAAACFTIIGIEIVHTSQFEDDGARQDPLRLIEAVTAGVAFLAAGTIIFARGRIKGLTTGAGLWLAGAIGLAAGLGFWQIAGFATVLAVVVLGVMHPLEKAVVGEDARKAEKPPAGD</sequence>
<keyword evidence="4 7" id="KW-0812">Transmembrane</keyword>
<evidence type="ECO:0000313" key="9">
    <source>
        <dbReference type="EMBL" id="MEX4005914.1"/>
    </source>
</evidence>
<dbReference type="RefSeq" id="WP_368801322.1">
    <property type="nucleotide sequence ID" value="NZ_JAZHFV010000001.1"/>
</dbReference>
<evidence type="ECO:0000256" key="4">
    <source>
        <dbReference type="ARBA" id="ARBA00022692"/>
    </source>
</evidence>
<accession>A0ABV3WMN5</accession>
<feature type="domain" description="MgtC/SapB/SrpB/YhiD N-terminal" evidence="8">
    <location>
        <begin position="23"/>
        <end position="153"/>
    </location>
</feature>
<dbReference type="InterPro" id="IPR003416">
    <property type="entry name" value="MgtC/SapB/SrpB/YhiD_fam"/>
</dbReference>
<keyword evidence="10" id="KW-1185">Reference proteome</keyword>
<feature type="transmembrane region" description="Helical" evidence="7">
    <location>
        <begin position="84"/>
        <end position="103"/>
    </location>
</feature>
<evidence type="ECO:0000313" key="10">
    <source>
        <dbReference type="Proteomes" id="UP001559025"/>
    </source>
</evidence>
<dbReference type="InterPro" id="IPR049177">
    <property type="entry name" value="MgtC_SapB_SrpB_YhiD_N"/>
</dbReference>
<dbReference type="EMBL" id="JAZHFV010000001">
    <property type="protein sequence ID" value="MEX4005914.1"/>
    <property type="molecule type" value="Genomic_DNA"/>
</dbReference>
<keyword evidence="7" id="KW-0997">Cell inner membrane</keyword>
<evidence type="ECO:0000256" key="1">
    <source>
        <dbReference type="ARBA" id="ARBA00004651"/>
    </source>
</evidence>
<proteinExistence type="inferred from homology"/>
<evidence type="ECO:0000256" key="6">
    <source>
        <dbReference type="ARBA" id="ARBA00023136"/>
    </source>
</evidence>
<reference evidence="9 10" key="1">
    <citation type="submission" date="2024-01" db="EMBL/GenBank/DDBJ databases">
        <title>New evidence supports the origin of RcGTA from prophage.</title>
        <authorList>
            <person name="Xu Y."/>
            <person name="Liu B."/>
            <person name="Chen F."/>
        </authorList>
    </citation>
    <scope>NUCLEOTIDE SEQUENCE [LARGE SCALE GENOMIC DNA]</scope>
    <source>
        <strain evidence="9 10">CBW1107-2</strain>
    </source>
</reference>
<keyword evidence="3" id="KW-1003">Cell membrane</keyword>
<evidence type="ECO:0000259" key="8">
    <source>
        <dbReference type="Pfam" id="PF02308"/>
    </source>
</evidence>
<comment type="caution">
    <text evidence="9">The sequence shown here is derived from an EMBL/GenBank/DDBJ whole genome shotgun (WGS) entry which is preliminary data.</text>
</comment>
<dbReference type="Pfam" id="PF02308">
    <property type="entry name" value="MgtC"/>
    <property type="match status" value="1"/>
</dbReference>
<evidence type="ECO:0000256" key="2">
    <source>
        <dbReference type="ARBA" id="ARBA00009298"/>
    </source>
</evidence>
<dbReference type="PANTHER" id="PTHR33778:SF1">
    <property type="entry name" value="MAGNESIUM TRANSPORTER YHID-RELATED"/>
    <property type="match status" value="1"/>
</dbReference>
<evidence type="ECO:0000256" key="7">
    <source>
        <dbReference type="RuleBase" id="RU365041"/>
    </source>
</evidence>
<evidence type="ECO:0000256" key="5">
    <source>
        <dbReference type="ARBA" id="ARBA00022989"/>
    </source>
</evidence>
<name>A0ABV3WMN5_9HYPH</name>
<keyword evidence="5 7" id="KW-1133">Transmembrane helix</keyword>
<protein>
    <recommendedName>
        <fullName evidence="7">Protein MgtC</fullName>
    </recommendedName>
</protein>
<comment type="similarity">
    <text evidence="2 7">Belongs to the MgtC/SapB family.</text>
</comment>
<feature type="transmembrane region" description="Helical" evidence="7">
    <location>
        <begin position="115"/>
        <end position="148"/>
    </location>
</feature>
<evidence type="ECO:0000256" key="3">
    <source>
        <dbReference type="ARBA" id="ARBA00022475"/>
    </source>
</evidence>
<comment type="subcellular location">
    <subcellularLocation>
        <location evidence="7">Cell inner membrane</location>
        <topology evidence="7">Multi-pass membrane protein</topology>
    </subcellularLocation>
    <subcellularLocation>
        <location evidence="1">Cell membrane</location>
        <topology evidence="1">Multi-pass membrane protein</topology>
    </subcellularLocation>
</comment>
<dbReference type="Proteomes" id="UP001559025">
    <property type="component" value="Unassembled WGS sequence"/>
</dbReference>
<keyword evidence="6 7" id="KW-0472">Membrane</keyword>
<feature type="transmembrane region" description="Helical" evidence="7">
    <location>
        <begin position="12"/>
        <end position="34"/>
    </location>
</feature>
<dbReference type="PRINTS" id="PR01837">
    <property type="entry name" value="MGTCSAPBPROT"/>
</dbReference>
<dbReference type="PANTHER" id="PTHR33778">
    <property type="entry name" value="PROTEIN MGTC"/>
    <property type="match status" value="1"/>
</dbReference>
<organism evidence="9 10">
    <name type="scientific">Neoaquamicrobium sediminum</name>
    <dbReference type="NCBI Taxonomy" id="1849104"/>
    <lineage>
        <taxon>Bacteria</taxon>
        <taxon>Pseudomonadati</taxon>
        <taxon>Pseudomonadota</taxon>
        <taxon>Alphaproteobacteria</taxon>
        <taxon>Hyphomicrobiales</taxon>
        <taxon>Phyllobacteriaceae</taxon>
        <taxon>Neoaquamicrobium</taxon>
    </lineage>
</organism>